<evidence type="ECO:0000256" key="1">
    <source>
        <dbReference type="SAM" id="MobiDB-lite"/>
    </source>
</evidence>
<evidence type="ECO:0000313" key="2">
    <source>
        <dbReference type="EMBL" id="CAK0911780.1"/>
    </source>
</evidence>
<keyword evidence="3" id="KW-1185">Reference proteome</keyword>
<protein>
    <submittedName>
        <fullName evidence="2">Uncharacterized protein</fullName>
    </submittedName>
</protein>
<accession>A0ABN9YJW2</accession>
<dbReference type="EMBL" id="CAUYUJ010022639">
    <property type="protein sequence ID" value="CAK0911780.1"/>
    <property type="molecule type" value="Genomic_DNA"/>
</dbReference>
<feature type="compositionally biased region" description="Low complexity" evidence="1">
    <location>
        <begin position="21"/>
        <end position="36"/>
    </location>
</feature>
<reference evidence="2" key="1">
    <citation type="submission" date="2023-10" db="EMBL/GenBank/DDBJ databases">
        <authorList>
            <person name="Chen Y."/>
            <person name="Shah S."/>
            <person name="Dougan E. K."/>
            <person name="Thang M."/>
            <person name="Chan C."/>
        </authorList>
    </citation>
    <scope>NUCLEOTIDE SEQUENCE [LARGE SCALE GENOMIC DNA]</scope>
</reference>
<organism evidence="2 3">
    <name type="scientific">Prorocentrum cordatum</name>
    <dbReference type="NCBI Taxonomy" id="2364126"/>
    <lineage>
        <taxon>Eukaryota</taxon>
        <taxon>Sar</taxon>
        <taxon>Alveolata</taxon>
        <taxon>Dinophyceae</taxon>
        <taxon>Prorocentrales</taxon>
        <taxon>Prorocentraceae</taxon>
        <taxon>Prorocentrum</taxon>
    </lineage>
</organism>
<proteinExistence type="predicted"/>
<comment type="caution">
    <text evidence="2">The sequence shown here is derived from an EMBL/GenBank/DDBJ whole genome shotgun (WGS) entry which is preliminary data.</text>
</comment>
<feature type="region of interest" description="Disordered" evidence="1">
    <location>
        <begin position="1"/>
        <end position="60"/>
    </location>
</feature>
<dbReference type="Proteomes" id="UP001189429">
    <property type="component" value="Unassembled WGS sequence"/>
</dbReference>
<gene>
    <name evidence="2" type="ORF">PCOR1329_LOCUS85544</name>
</gene>
<evidence type="ECO:0000313" key="3">
    <source>
        <dbReference type="Proteomes" id="UP001189429"/>
    </source>
</evidence>
<feature type="non-terminal residue" evidence="2">
    <location>
        <position position="1"/>
    </location>
</feature>
<feature type="compositionally biased region" description="Low complexity" evidence="1">
    <location>
        <begin position="43"/>
        <end position="60"/>
    </location>
</feature>
<name>A0ABN9YJW2_9DINO</name>
<feature type="compositionally biased region" description="Low complexity" evidence="1">
    <location>
        <begin position="1"/>
        <end position="10"/>
    </location>
</feature>
<sequence length="98" mass="10997">APWSRGGTCRRASRGRRSAWRRPWASPGRSAASWRPSAPPRPAACGRSTTSSSTECSSQRSWHTHWSSRSLRGLALTSWWWSPEGSTRIRACVSLRRC</sequence>
<feature type="compositionally biased region" description="Basic residues" evidence="1">
    <location>
        <begin position="11"/>
        <end position="20"/>
    </location>
</feature>